<organism evidence="1 2">
    <name type="scientific">Pseudomonas phage DL62</name>
    <dbReference type="NCBI Taxonomy" id="1640972"/>
    <lineage>
        <taxon>Viruses</taxon>
        <taxon>Duplodnaviria</taxon>
        <taxon>Heunggongvirae</taxon>
        <taxon>Uroviricota</taxon>
        <taxon>Caudoviricetes</taxon>
        <taxon>Autographivirales</taxon>
        <taxon>Autoscriptoviridae</taxon>
        <taxon>Krylovirinae</taxon>
        <taxon>Phikmvvirus</taxon>
        <taxon>Phikmvvirus DL62</taxon>
    </lineage>
</organism>
<dbReference type="EMBL" id="KR054031">
    <property type="protein sequence ID" value="AKF13970.1"/>
    <property type="molecule type" value="Genomic_DNA"/>
</dbReference>
<proteinExistence type="predicted"/>
<reference evidence="1 2" key="1">
    <citation type="journal article" date="2016" name="Microb. Biotechnol.">
        <title>A novel bacteriophage cocktail reduces and disperses Pseudomonas aeruginosa biofilms under static and flow conditions.</title>
        <authorList>
            <person name="Alves D.R."/>
            <person name="Perez-Esteban P."/>
            <person name="Kot W."/>
            <person name="Bean J.E."/>
            <person name="Arnot T."/>
            <person name="Hansen L.H."/>
            <person name="Enright M.C."/>
            <person name="Jenkins A.T."/>
        </authorList>
    </citation>
    <scope>NUCLEOTIDE SEQUENCE [LARGE SCALE GENOMIC DNA]</scope>
</reference>
<dbReference type="OrthoDB" id="24232at10239"/>
<dbReference type="Proteomes" id="UP000201258">
    <property type="component" value="Segment"/>
</dbReference>
<evidence type="ECO:0000313" key="2">
    <source>
        <dbReference type="Proteomes" id="UP000201258"/>
    </source>
</evidence>
<dbReference type="RefSeq" id="YP_009201910.1">
    <property type="nucleotide sequence ID" value="NC_028836.1"/>
</dbReference>
<keyword evidence="2" id="KW-1185">Reference proteome</keyword>
<dbReference type="KEGG" id="vg:26629170"/>
<sequence>MATFAAATQKDLRAFAGAIENLIRPLEEAALGSGFTEVITITKGTDGNETRTSERKVRPELVANLDALMAAVETAKALVYK</sequence>
<accession>A0A0F6WDG4</accession>
<protein>
    <submittedName>
        <fullName evidence="1">Uncharacterized protein</fullName>
    </submittedName>
</protein>
<dbReference type="GeneID" id="26629170"/>
<name>A0A0F6WDG4_9CAUD</name>
<evidence type="ECO:0000313" key="1">
    <source>
        <dbReference type="EMBL" id="AKF13970.1"/>
    </source>
</evidence>